<protein>
    <submittedName>
        <fullName evidence="1">Uncharacterized protein</fullName>
    </submittedName>
</protein>
<accession>U5EJS8</accession>
<proteinExistence type="predicted"/>
<sequence>MAIDAQVSAFVQDGAEDPRTASILPDLLLNRLLHLLALEEPDWFAAKSTAAAVLDAYEALVDLVDATRREGSSANGSLFTDYNGQRKSERSSYQVSLTPVDFFNAFWIAVILGDARRLDLLAAMPIDAFSSQNVQADRSWTSESWVSLPLTAIACMALSKGYRVESTSAYLPLPLRLRMV</sequence>
<reference evidence="1 2" key="1">
    <citation type="journal article" date="2014" name="BMC Genomics">
        <title>Genome based analysis of type-I polyketide synthase and nonribosomal peptide synthetase gene clusters in seven strains of five representative Nocardia species.</title>
        <authorList>
            <person name="Komaki H."/>
            <person name="Ichikawa N."/>
            <person name="Hosoyama A."/>
            <person name="Takahashi-Nakaguchi A."/>
            <person name="Matsuzawa T."/>
            <person name="Suzuki K."/>
            <person name="Fujita N."/>
            <person name="Gonoi T."/>
        </authorList>
    </citation>
    <scope>NUCLEOTIDE SEQUENCE [LARGE SCALE GENOMIC DNA]</scope>
    <source>
        <strain evidence="1 2">NBRC 15531</strain>
    </source>
</reference>
<comment type="caution">
    <text evidence="1">The sequence shown here is derived from an EMBL/GenBank/DDBJ whole genome shotgun (WGS) entry which is preliminary data.</text>
</comment>
<evidence type="ECO:0000313" key="1">
    <source>
        <dbReference type="EMBL" id="GAD85389.1"/>
    </source>
</evidence>
<gene>
    <name evidence="1" type="ORF">NCAST_31_00830</name>
</gene>
<keyword evidence="2" id="KW-1185">Reference proteome</keyword>
<organism evidence="1 2">
    <name type="scientific">Nocardia asteroides NBRC 15531</name>
    <dbReference type="NCBI Taxonomy" id="1110697"/>
    <lineage>
        <taxon>Bacteria</taxon>
        <taxon>Bacillati</taxon>
        <taxon>Actinomycetota</taxon>
        <taxon>Actinomycetes</taxon>
        <taxon>Mycobacteriales</taxon>
        <taxon>Nocardiaceae</taxon>
        <taxon>Nocardia</taxon>
    </lineage>
</organism>
<dbReference type="Proteomes" id="UP000017048">
    <property type="component" value="Unassembled WGS sequence"/>
</dbReference>
<dbReference type="EMBL" id="BAFO02000031">
    <property type="protein sequence ID" value="GAD85389.1"/>
    <property type="molecule type" value="Genomic_DNA"/>
</dbReference>
<evidence type="ECO:0000313" key="2">
    <source>
        <dbReference type="Proteomes" id="UP000017048"/>
    </source>
</evidence>
<dbReference type="AlphaFoldDB" id="U5EJS8"/>
<name>U5EJS8_NOCAS</name>